<comment type="caution">
    <text evidence="1">The sequence shown here is derived from an EMBL/GenBank/DDBJ whole genome shotgun (WGS) entry which is preliminary data.</text>
</comment>
<dbReference type="EMBL" id="CM046391">
    <property type="protein sequence ID" value="KAI8557741.1"/>
    <property type="molecule type" value="Genomic_DNA"/>
</dbReference>
<dbReference type="Proteomes" id="UP001062846">
    <property type="component" value="Chromosome 4"/>
</dbReference>
<keyword evidence="2" id="KW-1185">Reference proteome</keyword>
<evidence type="ECO:0000313" key="1">
    <source>
        <dbReference type="EMBL" id="KAI8557741.1"/>
    </source>
</evidence>
<evidence type="ECO:0000313" key="2">
    <source>
        <dbReference type="Proteomes" id="UP001062846"/>
    </source>
</evidence>
<proteinExistence type="predicted"/>
<accession>A0ACC0NWV1</accession>
<name>A0ACC0NWV1_RHOML</name>
<reference evidence="1" key="1">
    <citation type="submission" date="2022-02" db="EMBL/GenBank/DDBJ databases">
        <title>Plant Genome Project.</title>
        <authorList>
            <person name="Zhang R.-G."/>
        </authorList>
    </citation>
    <scope>NUCLEOTIDE SEQUENCE</scope>
    <source>
        <strain evidence="1">AT1</strain>
    </source>
</reference>
<sequence length="532" mass="59055">MEIDNHGESNGNTGGVKKNQFHLYPVSAGDSGEGLPYAPVDWPFPGDTWSWKVGQRIANHGHFLDRYLYPPLRFQKAKRASFSFKSKLSVEQYVRATFPGADVDAFFSSFSWKVPAKKFSGTEEELTIVEMPSEEEIVEDLGSDSPIGSLACKAGNKKCRSLVEASNFPSEAMACDVCCSEPGFCRDCCCILCCKTTNSAYGGFSFIRCEAMISNGIICGHMAHIECALRSYMAGTVGGSIGLDAEYYCRRCDKRTELVSHVTKLFRSCESIDSRDAVEKILSVGACVLRGSQKTSAKGLLRCIEFAMSKYYHSDTCTSLRVLLNSVIYGKQKTFQRLLQYSFPEIFLLPFSYVFLGLTKCQPIAYQVLGHSLATRISGKNGGTTGGLSNHGNDASDVKNYHETPGSRTGSPQILSGNFNLEIDSLKLEEEIDQVLRALRKAQQTEYKIAEERLLGQKNCLLNLYQQLNKERSELSMATSPDDQDALLEAVLKRVDQIKREIVKLRDMEVVAKGFGKTSKDILDQHFGFETE</sequence>
<organism evidence="1 2">
    <name type="scientific">Rhododendron molle</name>
    <name type="common">Chinese azalea</name>
    <name type="synonym">Azalea mollis</name>
    <dbReference type="NCBI Taxonomy" id="49168"/>
    <lineage>
        <taxon>Eukaryota</taxon>
        <taxon>Viridiplantae</taxon>
        <taxon>Streptophyta</taxon>
        <taxon>Embryophyta</taxon>
        <taxon>Tracheophyta</taxon>
        <taxon>Spermatophyta</taxon>
        <taxon>Magnoliopsida</taxon>
        <taxon>eudicotyledons</taxon>
        <taxon>Gunneridae</taxon>
        <taxon>Pentapetalae</taxon>
        <taxon>asterids</taxon>
        <taxon>Ericales</taxon>
        <taxon>Ericaceae</taxon>
        <taxon>Ericoideae</taxon>
        <taxon>Rhodoreae</taxon>
        <taxon>Rhododendron</taxon>
    </lineage>
</organism>
<gene>
    <name evidence="1" type="ORF">RHMOL_Rhmol04G0033400</name>
</gene>
<protein>
    <submittedName>
        <fullName evidence="1">Uncharacterized protein</fullName>
    </submittedName>
</protein>